<feature type="compositionally biased region" description="Polar residues" evidence="1">
    <location>
        <begin position="1"/>
        <end position="12"/>
    </location>
</feature>
<evidence type="ECO:0000313" key="3">
    <source>
        <dbReference type="Proteomes" id="UP000267821"/>
    </source>
</evidence>
<protein>
    <submittedName>
        <fullName evidence="2">Uncharacterized protein</fullName>
    </submittedName>
</protein>
<dbReference type="InParanoid" id="A0A3N4LJG3"/>
<dbReference type="OrthoDB" id="10398459at2759"/>
<feature type="compositionally biased region" description="Polar residues" evidence="1">
    <location>
        <begin position="233"/>
        <end position="256"/>
    </location>
</feature>
<evidence type="ECO:0000313" key="2">
    <source>
        <dbReference type="EMBL" id="RPB21838.1"/>
    </source>
</evidence>
<proteinExistence type="predicted"/>
<feature type="compositionally biased region" description="Low complexity" evidence="1">
    <location>
        <begin position="40"/>
        <end position="53"/>
    </location>
</feature>
<sequence length="287" mass="30401">MAPRRTSFTSSLPPILDGTTFCSTRFPTPPHTPRFRPFRPKLSLPRLRLSLSPPRSPPTTHAQNPLNQQFPCTPVRDPVPPLEADVDESHSSTSSSSDEFEEIFASSPIGQYPSSGRSGSSESGFISSSCTSRSNSPGLIFLPKIPSHATAICSTPPVLGESHVAGLYFMKPLVLGVKLSAGKSHGANVEQGLDTQQVSNCKRASTPVKKTPNTRCRSNSSPVGPPGAAGRSWSVSRQPSRGSANNGKPTTSNIAKSFTAAMSVPPSPVIGLLASDRTNFDRGLHSD</sequence>
<dbReference type="EMBL" id="ML121556">
    <property type="protein sequence ID" value="RPB21838.1"/>
    <property type="molecule type" value="Genomic_DNA"/>
</dbReference>
<evidence type="ECO:0000256" key="1">
    <source>
        <dbReference type="SAM" id="MobiDB-lite"/>
    </source>
</evidence>
<feature type="compositionally biased region" description="Polar residues" evidence="1">
    <location>
        <begin position="59"/>
        <end position="71"/>
    </location>
</feature>
<name>A0A3N4LJG3_9PEZI</name>
<gene>
    <name evidence="2" type="ORF">L211DRAFT_408248</name>
</gene>
<feature type="compositionally biased region" description="Low complexity" evidence="1">
    <location>
        <begin position="91"/>
        <end position="129"/>
    </location>
</feature>
<dbReference type="Proteomes" id="UP000267821">
    <property type="component" value="Unassembled WGS sequence"/>
</dbReference>
<dbReference type="AlphaFoldDB" id="A0A3N4LJG3"/>
<feature type="region of interest" description="Disordered" evidence="1">
    <location>
        <begin position="197"/>
        <end position="287"/>
    </location>
</feature>
<keyword evidence="3" id="KW-1185">Reference proteome</keyword>
<feature type="compositionally biased region" description="Polar residues" evidence="1">
    <location>
        <begin position="211"/>
        <end position="222"/>
    </location>
</feature>
<accession>A0A3N4LJG3</accession>
<feature type="region of interest" description="Disordered" evidence="1">
    <location>
        <begin position="1"/>
        <end position="129"/>
    </location>
</feature>
<organism evidence="2 3">
    <name type="scientific">Terfezia boudieri ATCC MYA-4762</name>
    <dbReference type="NCBI Taxonomy" id="1051890"/>
    <lineage>
        <taxon>Eukaryota</taxon>
        <taxon>Fungi</taxon>
        <taxon>Dikarya</taxon>
        <taxon>Ascomycota</taxon>
        <taxon>Pezizomycotina</taxon>
        <taxon>Pezizomycetes</taxon>
        <taxon>Pezizales</taxon>
        <taxon>Pezizaceae</taxon>
        <taxon>Terfezia</taxon>
    </lineage>
</organism>
<feature type="compositionally biased region" description="Basic and acidic residues" evidence="1">
    <location>
        <begin position="278"/>
        <end position="287"/>
    </location>
</feature>
<reference evidence="2 3" key="1">
    <citation type="journal article" date="2018" name="Nat. Ecol. Evol.">
        <title>Pezizomycetes genomes reveal the molecular basis of ectomycorrhizal truffle lifestyle.</title>
        <authorList>
            <person name="Murat C."/>
            <person name="Payen T."/>
            <person name="Noel B."/>
            <person name="Kuo A."/>
            <person name="Morin E."/>
            <person name="Chen J."/>
            <person name="Kohler A."/>
            <person name="Krizsan K."/>
            <person name="Balestrini R."/>
            <person name="Da Silva C."/>
            <person name="Montanini B."/>
            <person name="Hainaut M."/>
            <person name="Levati E."/>
            <person name="Barry K.W."/>
            <person name="Belfiori B."/>
            <person name="Cichocki N."/>
            <person name="Clum A."/>
            <person name="Dockter R.B."/>
            <person name="Fauchery L."/>
            <person name="Guy J."/>
            <person name="Iotti M."/>
            <person name="Le Tacon F."/>
            <person name="Lindquist E.A."/>
            <person name="Lipzen A."/>
            <person name="Malagnac F."/>
            <person name="Mello A."/>
            <person name="Molinier V."/>
            <person name="Miyauchi S."/>
            <person name="Poulain J."/>
            <person name="Riccioni C."/>
            <person name="Rubini A."/>
            <person name="Sitrit Y."/>
            <person name="Splivallo R."/>
            <person name="Traeger S."/>
            <person name="Wang M."/>
            <person name="Zifcakova L."/>
            <person name="Wipf D."/>
            <person name="Zambonelli A."/>
            <person name="Paolocci F."/>
            <person name="Nowrousian M."/>
            <person name="Ottonello S."/>
            <person name="Baldrian P."/>
            <person name="Spatafora J.W."/>
            <person name="Henrissat B."/>
            <person name="Nagy L.G."/>
            <person name="Aury J.M."/>
            <person name="Wincker P."/>
            <person name="Grigoriev I.V."/>
            <person name="Bonfante P."/>
            <person name="Martin F.M."/>
        </authorList>
    </citation>
    <scope>NUCLEOTIDE SEQUENCE [LARGE SCALE GENOMIC DNA]</scope>
    <source>
        <strain evidence="2 3">ATCC MYA-4762</strain>
    </source>
</reference>